<proteinExistence type="inferred from homology"/>
<dbReference type="CDD" id="cd06261">
    <property type="entry name" value="TM_PBP2"/>
    <property type="match status" value="1"/>
</dbReference>
<dbReference type="InterPro" id="IPR035906">
    <property type="entry name" value="MetI-like_sf"/>
</dbReference>
<keyword evidence="7 8" id="KW-0472">Membrane</keyword>
<gene>
    <name evidence="10" type="ORF">TMES_05610</name>
</gene>
<keyword evidence="3 8" id="KW-0813">Transport</keyword>
<dbReference type="STRING" id="1293891.TMES_05610"/>
<dbReference type="SUPFAM" id="SSF161098">
    <property type="entry name" value="MetI-like"/>
    <property type="match status" value="1"/>
</dbReference>
<feature type="transmembrane region" description="Helical" evidence="8">
    <location>
        <begin position="95"/>
        <end position="116"/>
    </location>
</feature>
<keyword evidence="6 8" id="KW-1133">Transmembrane helix</keyword>
<evidence type="ECO:0000259" key="9">
    <source>
        <dbReference type="PROSITE" id="PS50928"/>
    </source>
</evidence>
<feature type="transmembrane region" description="Helical" evidence="8">
    <location>
        <begin position="63"/>
        <end position="89"/>
    </location>
</feature>
<feature type="transmembrane region" description="Helical" evidence="8">
    <location>
        <begin position="250"/>
        <end position="272"/>
    </location>
</feature>
<sequence>MNSSRFAGFLLVLPALTVIGVMFIYPLSYSFVDAFIVPAKDGGAAQFSLQNFATALSLYGDDILFTIVIVGISACLIALGSILIGGYLTLGENRFFVRVLAALYRWPLFIPFIVAAQCMRTFLAKNGLMNGVLVEAGILTPLQTIGFLDWRGIIITFVWKQLPFVTLLVAGAMAALDRSTIDAGRDVGAGRLRILFQIIVPQIMPTLIVALVLSIVIMMSVLSVPVMISGHSPTMITVEMAFRVNSYNDYGTANALGVISYCITGAIAWVYLRRGVKQGGKPV</sequence>
<comment type="caution">
    <text evidence="10">The sequence shown here is derived from an EMBL/GenBank/DDBJ whole genome shotgun (WGS) entry which is preliminary data.</text>
</comment>
<feature type="domain" description="ABC transmembrane type-1" evidence="9">
    <location>
        <begin position="63"/>
        <end position="271"/>
    </location>
</feature>
<evidence type="ECO:0000256" key="5">
    <source>
        <dbReference type="ARBA" id="ARBA00022692"/>
    </source>
</evidence>
<evidence type="ECO:0000313" key="11">
    <source>
        <dbReference type="Proteomes" id="UP000193391"/>
    </source>
</evidence>
<dbReference type="RefSeq" id="WP_085581193.1">
    <property type="nucleotide sequence ID" value="NZ_JFKA01000002.1"/>
</dbReference>
<evidence type="ECO:0000256" key="6">
    <source>
        <dbReference type="ARBA" id="ARBA00022989"/>
    </source>
</evidence>
<dbReference type="PROSITE" id="PS50928">
    <property type="entry name" value="ABC_TM1"/>
    <property type="match status" value="1"/>
</dbReference>
<dbReference type="Proteomes" id="UP000193391">
    <property type="component" value="Unassembled WGS sequence"/>
</dbReference>
<keyword evidence="5 8" id="KW-0812">Transmembrane</keyword>
<feature type="transmembrane region" description="Helical" evidence="8">
    <location>
        <begin position="154"/>
        <end position="176"/>
    </location>
</feature>
<evidence type="ECO:0000256" key="3">
    <source>
        <dbReference type="ARBA" id="ARBA00022448"/>
    </source>
</evidence>
<evidence type="ECO:0000256" key="7">
    <source>
        <dbReference type="ARBA" id="ARBA00023136"/>
    </source>
</evidence>
<keyword evidence="11" id="KW-1185">Reference proteome</keyword>
<dbReference type="OrthoDB" id="44077at2"/>
<organism evidence="10 11">
    <name type="scientific">Thalassospira mesophila</name>
    <dbReference type="NCBI Taxonomy" id="1293891"/>
    <lineage>
        <taxon>Bacteria</taxon>
        <taxon>Pseudomonadati</taxon>
        <taxon>Pseudomonadota</taxon>
        <taxon>Alphaproteobacteria</taxon>
        <taxon>Rhodospirillales</taxon>
        <taxon>Thalassospiraceae</taxon>
        <taxon>Thalassospira</taxon>
    </lineage>
</organism>
<keyword evidence="4" id="KW-1003">Cell membrane</keyword>
<dbReference type="Gene3D" id="1.10.3720.10">
    <property type="entry name" value="MetI-like"/>
    <property type="match status" value="1"/>
</dbReference>
<dbReference type="Pfam" id="PF00528">
    <property type="entry name" value="BPD_transp_1"/>
    <property type="match status" value="1"/>
</dbReference>
<comment type="subcellular location">
    <subcellularLocation>
        <location evidence="1 8">Cell membrane</location>
        <topology evidence="1 8">Multi-pass membrane protein</topology>
    </subcellularLocation>
</comment>
<feature type="transmembrane region" description="Helical" evidence="8">
    <location>
        <begin position="207"/>
        <end position="230"/>
    </location>
</feature>
<evidence type="ECO:0000256" key="4">
    <source>
        <dbReference type="ARBA" id="ARBA00022475"/>
    </source>
</evidence>
<name>A0A1Y2L318_9PROT</name>
<evidence type="ECO:0000313" key="10">
    <source>
        <dbReference type="EMBL" id="OSQ39879.1"/>
    </source>
</evidence>
<dbReference type="GO" id="GO:0055085">
    <property type="term" value="P:transmembrane transport"/>
    <property type="evidence" value="ECO:0007669"/>
    <property type="project" value="InterPro"/>
</dbReference>
<feature type="transmembrane region" description="Helical" evidence="8">
    <location>
        <begin position="6"/>
        <end position="25"/>
    </location>
</feature>
<dbReference type="GO" id="GO:0005886">
    <property type="term" value="C:plasma membrane"/>
    <property type="evidence" value="ECO:0007669"/>
    <property type="project" value="UniProtKB-SubCell"/>
</dbReference>
<dbReference type="PANTHER" id="PTHR42929:SF1">
    <property type="entry name" value="INNER MEMBRANE ABC TRANSPORTER PERMEASE PROTEIN YDCU-RELATED"/>
    <property type="match status" value="1"/>
</dbReference>
<dbReference type="EMBL" id="JFKA01000002">
    <property type="protein sequence ID" value="OSQ39879.1"/>
    <property type="molecule type" value="Genomic_DNA"/>
</dbReference>
<dbReference type="AlphaFoldDB" id="A0A1Y2L318"/>
<evidence type="ECO:0000256" key="2">
    <source>
        <dbReference type="ARBA" id="ARBA00007069"/>
    </source>
</evidence>
<dbReference type="PANTHER" id="PTHR42929">
    <property type="entry name" value="INNER MEMBRANE ABC TRANSPORTER PERMEASE PROTEIN YDCU-RELATED-RELATED"/>
    <property type="match status" value="1"/>
</dbReference>
<protein>
    <submittedName>
        <fullName evidence="10">ABC transporter permease</fullName>
    </submittedName>
</protein>
<reference evidence="10 11" key="1">
    <citation type="submission" date="2014-03" db="EMBL/GenBank/DDBJ databases">
        <title>The draft genome sequence of Thalassospira mesophila JCM 18969.</title>
        <authorList>
            <person name="Lai Q."/>
            <person name="Shao Z."/>
        </authorList>
    </citation>
    <scope>NUCLEOTIDE SEQUENCE [LARGE SCALE GENOMIC DNA]</scope>
    <source>
        <strain evidence="10 11">JCM 18969</strain>
    </source>
</reference>
<comment type="similarity">
    <text evidence="2">Belongs to the binding-protein-dependent transport system permease family. CysTW subfamily.</text>
</comment>
<accession>A0A1Y2L318</accession>
<evidence type="ECO:0000256" key="1">
    <source>
        <dbReference type="ARBA" id="ARBA00004651"/>
    </source>
</evidence>
<dbReference type="InterPro" id="IPR000515">
    <property type="entry name" value="MetI-like"/>
</dbReference>
<evidence type="ECO:0000256" key="8">
    <source>
        <dbReference type="RuleBase" id="RU363032"/>
    </source>
</evidence>